<comment type="caution">
    <text evidence="2">The sequence shown here is derived from an EMBL/GenBank/DDBJ whole genome shotgun (WGS) entry which is preliminary data.</text>
</comment>
<sequence>MQKIPYIAAAVIGLLLSAYSLIFAMLSGPQFAWIIGCSLLLAHILAAIIAIKKATNNKMVFAIVTLISPVFIVFIGAMLFLYAESLENRYLPDKNFVKICEDSELKYFRSPKLKVSSIHLDWAPMSGSIMSKYIIDSDHMFEDVEDNLIVPDMISDSTLSDVLVTHEISNPDELNQAIVNRGLIQYTLTVTDRRDGSKLATMKYAVDHSKKRACGNNTSNAIDLNAFITNATALSDVGNSVLISSKMQQNSTLDKEKNISDNPISVDFEVLETEKYSRRRVVTNGEIDLFFKEQEQICDSLLKPYRLGTPWMTFKKDPSGLKKIDFYTGFKFCGSNAVWMGDYVYKGDSKHFVLTKYADNGDFNYRIRILRPNNPIFDTASLDETTFHAADGVITFDWINFDRDSGVIRISQRMKIQIKEPIKRD</sequence>
<organism evidence="2 3">
    <name type="scientific">Solimicrobium silvestre</name>
    <dbReference type="NCBI Taxonomy" id="2099400"/>
    <lineage>
        <taxon>Bacteria</taxon>
        <taxon>Pseudomonadati</taxon>
        <taxon>Pseudomonadota</taxon>
        <taxon>Betaproteobacteria</taxon>
        <taxon>Burkholderiales</taxon>
        <taxon>Oxalobacteraceae</taxon>
        <taxon>Solimicrobium</taxon>
    </lineage>
</organism>
<proteinExistence type="predicted"/>
<evidence type="ECO:0000313" key="3">
    <source>
        <dbReference type="Proteomes" id="UP000237839"/>
    </source>
</evidence>
<feature type="transmembrane region" description="Helical" evidence="1">
    <location>
        <begin position="7"/>
        <end position="25"/>
    </location>
</feature>
<feature type="transmembrane region" description="Helical" evidence="1">
    <location>
        <begin position="60"/>
        <end position="83"/>
    </location>
</feature>
<keyword evidence="1" id="KW-0472">Membrane</keyword>
<dbReference type="EMBL" id="PUGF01000036">
    <property type="protein sequence ID" value="PRC90793.1"/>
    <property type="molecule type" value="Genomic_DNA"/>
</dbReference>
<protein>
    <submittedName>
        <fullName evidence="2">Uncharacterized protein</fullName>
    </submittedName>
</protein>
<dbReference type="AlphaFoldDB" id="A0A2S9GSV6"/>
<keyword evidence="3" id="KW-1185">Reference proteome</keyword>
<feature type="transmembrane region" description="Helical" evidence="1">
    <location>
        <begin position="31"/>
        <end position="51"/>
    </location>
</feature>
<dbReference type="RefSeq" id="WP_105534264.1">
    <property type="nucleotide sequence ID" value="NZ_PUGF01000036.1"/>
</dbReference>
<evidence type="ECO:0000313" key="2">
    <source>
        <dbReference type="EMBL" id="PRC90793.1"/>
    </source>
</evidence>
<keyword evidence="1" id="KW-1133">Transmembrane helix</keyword>
<keyword evidence="1" id="KW-0812">Transmembrane</keyword>
<gene>
    <name evidence="2" type="ORF">S2091_4541</name>
</gene>
<name>A0A2S9GSV6_9BURK</name>
<accession>A0A2S9GSV6</accession>
<dbReference type="Proteomes" id="UP000237839">
    <property type="component" value="Unassembled WGS sequence"/>
</dbReference>
<evidence type="ECO:0000256" key="1">
    <source>
        <dbReference type="SAM" id="Phobius"/>
    </source>
</evidence>
<reference evidence="2 3" key="1">
    <citation type="submission" date="2018-02" db="EMBL/GenBank/DDBJ databases">
        <title>Solimicrobium silvestre gen. nov., sp. nov., isolated from alpine forest soil.</title>
        <authorList>
            <person name="Margesin R."/>
            <person name="Albuquerque L."/>
            <person name="Zhang D.-C."/>
            <person name="Froufe H.J.C."/>
            <person name="Severino R."/>
            <person name="Roxo I."/>
            <person name="Egas C."/>
            <person name="Da Costa M.S."/>
        </authorList>
    </citation>
    <scope>NUCLEOTIDE SEQUENCE [LARGE SCALE GENOMIC DNA]</scope>
    <source>
        <strain evidence="2 3">S20-91</strain>
    </source>
</reference>